<keyword evidence="1" id="KW-0175">Coiled coil</keyword>
<sequence length="98" mass="10982">MIDKESHMTDQEKIAYLEQALREKDHELMRARQEFSSQIAANDLGDASLRHRIELAEQELGFMRQQLADKDAEIDRLTKVIDTLQAAIATLNGSGAGA</sequence>
<organism evidence="2 3">
    <name type="scientific">Corynebacterium matruchotii ATCC 33806</name>
    <dbReference type="NCBI Taxonomy" id="566549"/>
    <lineage>
        <taxon>Bacteria</taxon>
        <taxon>Bacillati</taxon>
        <taxon>Actinomycetota</taxon>
        <taxon>Actinomycetes</taxon>
        <taxon>Mycobacteriales</taxon>
        <taxon>Corynebacteriaceae</taxon>
        <taxon>Corynebacterium</taxon>
    </lineage>
</organism>
<evidence type="ECO:0000313" key="2">
    <source>
        <dbReference type="EMBL" id="EEG28311.1"/>
    </source>
</evidence>
<dbReference type="Gene3D" id="1.20.5.730">
    <property type="entry name" value="Single helix bin"/>
    <property type="match status" value="1"/>
</dbReference>
<reference evidence="2 3" key="1">
    <citation type="submission" date="2009-01" db="EMBL/GenBank/DDBJ databases">
        <authorList>
            <person name="Fulton L."/>
            <person name="Clifton S."/>
            <person name="Chinwalla A.T."/>
            <person name="Mitreva M."/>
            <person name="Sodergren E."/>
            <person name="Weinstock G."/>
            <person name="Clifton S."/>
            <person name="Dooling D.J."/>
            <person name="Fulton B."/>
            <person name="Minx P."/>
            <person name="Pepin K.H."/>
            <person name="Johnson M."/>
            <person name="Bhonagiri V."/>
            <person name="Nash W.E."/>
            <person name="Mardis E.R."/>
            <person name="Wilson R.K."/>
        </authorList>
    </citation>
    <scope>NUCLEOTIDE SEQUENCE [LARGE SCALE GENOMIC DNA]</scope>
    <source>
        <strain evidence="2 3">ATCC 33806</strain>
    </source>
</reference>
<name>C0DZJ4_9CORY</name>
<dbReference type="EMBL" id="ACEB01000002">
    <property type="protein sequence ID" value="EEG28311.1"/>
    <property type="molecule type" value="Genomic_DNA"/>
</dbReference>
<feature type="coiled-coil region" evidence="1">
    <location>
        <begin position="14"/>
        <end position="87"/>
    </location>
</feature>
<evidence type="ECO:0000256" key="1">
    <source>
        <dbReference type="SAM" id="Coils"/>
    </source>
</evidence>
<dbReference type="Proteomes" id="UP000006247">
    <property type="component" value="Unassembled WGS sequence"/>
</dbReference>
<dbReference type="HOGENOM" id="CLU_2328973_0_0_11"/>
<protein>
    <submittedName>
        <fullName evidence="2">Uncharacterized protein</fullName>
    </submittedName>
</protein>
<comment type="caution">
    <text evidence="2">The sequence shown here is derived from an EMBL/GenBank/DDBJ whole genome shotgun (WGS) entry which is preliminary data.</text>
</comment>
<proteinExistence type="predicted"/>
<evidence type="ECO:0000313" key="3">
    <source>
        <dbReference type="Proteomes" id="UP000006247"/>
    </source>
</evidence>
<gene>
    <name evidence="2" type="ORF">CORMATOL_00134</name>
</gene>
<dbReference type="AlphaFoldDB" id="C0DZJ4"/>
<accession>C0DZJ4</accession>